<feature type="coiled-coil region" evidence="1">
    <location>
        <begin position="1701"/>
        <end position="1728"/>
    </location>
</feature>
<feature type="non-terminal residue" evidence="4">
    <location>
        <position position="1"/>
    </location>
</feature>
<protein>
    <recommendedName>
        <fullName evidence="6">Tyrosine-protein kinase ephrin type A/B receptor-like domain-containing protein</fullName>
    </recommendedName>
</protein>
<feature type="compositionally biased region" description="Gly residues" evidence="2">
    <location>
        <begin position="1613"/>
        <end position="1631"/>
    </location>
</feature>
<dbReference type="SUPFAM" id="SSF57184">
    <property type="entry name" value="Growth factor receptor domain"/>
    <property type="match status" value="1"/>
</dbReference>
<sequence length="1992" mass="216478">MSSCDGAAASCPSGYSHVSGSCHWAWDCTDSAGYQHSTCGWAWEHHCKCFKCAAGYYGTSTGCKACSAGKITDKAGQESCKSCSAGKRTSGVPRTVCSSCNPGKYSGSASDDCTKCPTGKYSTNWASTSCTSCGKGSCLPTFLGTGDNFFTCNPRDPTGGAFHSYEPKIITRNSPGCPDCWDVDRIPLVTINFASESGNYMSTSDKHSIELHLNLVDDNGDHERTKSVAVDTTLSSYVTECNPNVGTPEGDWSCEVSYTSSYDSRPTKTSPSTVIIDGQVDVNPLPCACHPGVDNGAAIDFKIVQVVTTNADDGYFKFTWRDGSLCEEKFIFTRKEASGIETSLAEFSSFTGGSCGASYDSELDGPRDTINDDDPGTLKTYCIKPLGYNDYIGPTVCKSATVKWMSKIAGYVRTDSGRGVEGVSFRWYFEDDPSVSGVVEDKSNVDGSFIIPVTHDTLTDKTAKIRVCPTKTSTGIDHVFEVVGGKKLNADTDLCGQFDAKHLHYQQMDFKDTSVFLVSGQVLFPSSEHIAASSPCGSVSVKVCADPDSDQVPPPPPVCELTDASGNYVLALPTGSSFSISPSLGNHTFASVSGGQGTISVVSLANSTENQDFTDTTVVTVTASLHGGRCKKYLGEYEVKVQSVNGCYSQDIWQRSTQNRELSLTLPALDFDVTLLQVKSIEGVSGDHILTTMDSRLLKTQRVLLHEVTHEVGIVNYEYNPQPSIISDSTASVRGSCTDVNVVRSWRQHNATFDVYQDFGGSGECHDVDGMWWVQDNTREGADCSLEFCNPEMQHVVTTMGGEEYVTRSFINFPFIPGAANHIDSGDYPYQKTLVAKFAFEEDAPKVETIAAFFIEGEKLLGSEFSMDFPESIPILIIHDPPGGGSSAFFKKGTSISTSISMTSDFFAQATASATVKGGYEQKEKVCIGVGVTKCSDVLTTTATAYGTVDVSGGGGDTTSDGWTFQLSDVTSYSTSSYAGITGRDADAILTMAINIKFGMSKLVTFDEDTCSGTTRDSVQWMPNSPDSGEVVVYKTVYDIEQVMLPSLVRSLEAELGEPEPNPDTIYQLEAGIKGWQEVIDYNDEIHANATLAANVAVDPGGEDAAIDGDKSNRISWSGGGQAYRCIWEEGTVRREQIDISYANGAKHLEMNNMRPDAAIPVEIRLCNNGPDEGTFDYKLSIVHSSNPDALEVLTLDQPIVEPIGYIIPYGCIDVVLEVKRGPLEFNYENVVLRMGVPCESGFWNGNGMARMFDKADLSISMEFLRPCPRVIFAGATEFDGVFVYSGASDLDEQIRIVVRNDDYTELSWADSERLEAITLQYRKSYSNEEVQKKEPWVTATIDYELSDGSAVEFNEHDAYGFMNLLWDTSKVQDDYYEIRVVAMCSESGHATEDLDSSSTMVLSGVIDRTGPSILSGFSEPTDDEWEIHNTEMDTLAVGRSILVAFGARLEVGKLMGKGVQLTIDDFYDYAGNKNERTYSWQFKVKEQLATDVSSIVNGVLLREVGSACTLNRNSGACKGFDALLVAEISTLLGTSTGRIEDTVYEEVTIPAFNGTASFLCTQVGFRITPAKLASDAPAWILSSKFVEGLEDEEAMKQYSALSEVYFREYRGEQGGSGGTGGGGAGGGGGGEGEEGGTTPSEQVNIGWQGSTGGITTVMTIKLDEKTKDNLDNMLGKKHLFVAGMCICVSLTLVAGLYVSYTRTQHKKHKRKHEIEELEAELEAEANETGYKESVDIEHMSPSEIRKMTAVHRIKRHSHGEGRQVPIIGRESFGVENPMHHNGGIPTMGGGIGVVTRESAKNKRKTLSGWVKDKVDKVKSLADAEHAPPEAHHDKELQMQNIYKGSYNGSNHKSHHHHITLQERARKRKSHHTHKHLKTSPLPPGSLPAGVDQFFNEDGAAYYYHQESGKVAWSLDDVKQIIADLKRKEHDDHCWKAAELGGGRLSAGGGGGEEEEVTPLPNGVQRYFSPNGDEYFYCIKSGKTVWDVNDIK</sequence>
<feature type="compositionally biased region" description="Polar residues" evidence="2">
    <location>
        <begin position="1638"/>
        <end position="1651"/>
    </location>
</feature>
<organism evidence="4 5">
    <name type="scientific">Triparma retinervis</name>
    <dbReference type="NCBI Taxonomy" id="2557542"/>
    <lineage>
        <taxon>Eukaryota</taxon>
        <taxon>Sar</taxon>
        <taxon>Stramenopiles</taxon>
        <taxon>Ochrophyta</taxon>
        <taxon>Bolidophyceae</taxon>
        <taxon>Parmales</taxon>
        <taxon>Triparmaceae</taxon>
        <taxon>Triparma</taxon>
    </lineage>
</organism>
<keyword evidence="5" id="KW-1185">Reference proteome</keyword>
<evidence type="ECO:0000256" key="2">
    <source>
        <dbReference type="SAM" id="MobiDB-lite"/>
    </source>
</evidence>
<dbReference type="CDD" id="cd00185">
    <property type="entry name" value="TNFRSF"/>
    <property type="match status" value="1"/>
</dbReference>
<accession>A0A9W6ZJ75</accession>
<feature type="transmembrane region" description="Helical" evidence="3">
    <location>
        <begin position="1680"/>
        <end position="1701"/>
    </location>
</feature>
<dbReference type="SMART" id="SM01411">
    <property type="entry name" value="Ephrin_rec_like"/>
    <property type="match status" value="2"/>
</dbReference>
<evidence type="ECO:0000256" key="1">
    <source>
        <dbReference type="SAM" id="Coils"/>
    </source>
</evidence>
<feature type="region of interest" description="Disordered" evidence="2">
    <location>
        <begin position="1613"/>
        <end position="1651"/>
    </location>
</feature>
<keyword evidence="3" id="KW-0472">Membrane</keyword>
<reference evidence="4" key="1">
    <citation type="submission" date="2022-07" db="EMBL/GenBank/DDBJ databases">
        <title>Genome analysis of Parmales, a sister group of diatoms, reveals the evolutionary specialization of diatoms from phago-mixotrophs to photoautotrophs.</title>
        <authorList>
            <person name="Ban H."/>
            <person name="Sato S."/>
            <person name="Yoshikawa S."/>
            <person name="Kazumasa Y."/>
            <person name="Nakamura Y."/>
            <person name="Ichinomiya M."/>
            <person name="Saitoh K."/>
            <person name="Sato N."/>
            <person name="Blanc-Mathieu R."/>
            <person name="Endo H."/>
            <person name="Kuwata A."/>
            <person name="Ogata H."/>
        </authorList>
    </citation>
    <scope>NUCLEOTIDE SEQUENCE</scope>
</reference>
<keyword evidence="3" id="KW-0812">Transmembrane</keyword>
<feature type="compositionally biased region" description="Basic residues" evidence="2">
    <location>
        <begin position="1852"/>
        <end position="1878"/>
    </location>
</feature>
<evidence type="ECO:0000256" key="3">
    <source>
        <dbReference type="SAM" id="Phobius"/>
    </source>
</evidence>
<feature type="region of interest" description="Disordered" evidence="2">
    <location>
        <begin position="1850"/>
        <end position="1888"/>
    </location>
</feature>
<name>A0A9W6ZJ75_9STRA</name>
<proteinExistence type="predicted"/>
<evidence type="ECO:0000313" key="4">
    <source>
        <dbReference type="EMBL" id="GMH53081.1"/>
    </source>
</evidence>
<evidence type="ECO:0008006" key="6">
    <source>
        <dbReference type="Google" id="ProtNLM"/>
    </source>
</evidence>
<dbReference type="InterPro" id="IPR009030">
    <property type="entry name" value="Growth_fac_rcpt_cys_sf"/>
</dbReference>
<dbReference type="Gene3D" id="2.10.50.10">
    <property type="entry name" value="Tumor Necrosis Factor Receptor, subunit A, domain 2"/>
    <property type="match status" value="1"/>
</dbReference>
<evidence type="ECO:0000313" key="5">
    <source>
        <dbReference type="Proteomes" id="UP001165082"/>
    </source>
</evidence>
<comment type="caution">
    <text evidence="4">The sequence shown here is derived from an EMBL/GenBank/DDBJ whole genome shotgun (WGS) entry which is preliminary data.</text>
</comment>
<gene>
    <name evidence="4" type="ORF">TrRE_jg3450</name>
</gene>
<keyword evidence="3" id="KW-1133">Transmembrane helix</keyword>
<dbReference type="Proteomes" id="UP001165082">
    <property type="component" value="Unassembled WGS sequence"/>
</dbReference>
<keyword evidence="1" id="KW-0175">Coiled coil</keyword>
<dbReference type="EMBL" id="BRXZ01000758">
    <property type="protein sequence ID" value="GMH53081.1"/>
    <property type="molecule type" value="Genomic_DNA"/>
</dbReference>